<dbReference type="Proteomes" id="UP000298652">
    <property type="component" value="Chromosome 3"/>
</dbReference>
<sequence length="131" mass="15049">MRRGPNSGLPHRSMERVHIGDLVFYFLQGHLEQVPSPVSTPSYLLPLELAPHLIFPWTMPSICSMKWVHSTIFFFCRSILLAVLYSPHLYKLCLYIQVQNLEFNREIDMSSMSSAELQLFSAIDSICGVEM</sequence>
<accession>A0A4U6VD75</accession>
<organism evidence="1 2">
    <name type="scientific">Setaria viridis</name>
    <name type="common">Green bristlegrass</name>
    <name type="synonym">Setaria italica subsp. viridis</name>
    <dbReference type="NCBI Taxonomy" id="4556"/>
    <lineage>
        <taxon>Eukaryota</taxon>
        <taxon>Viridiplantae</taxon>
        <taxon>Streptophyta</taxon>
        <taxon>Embryophyta</taxon>
        <taxon>Tracheophyta</taxon>
        <taxon>Spermatophyta</taxon>
        <taxon>Magnoliopsida</taxon>
        <taxon>Liliopsida</taxon>
        <taxon>Poales</taxon>
        <taxon>Poaceae</taxon>
        <taxon>PACMAD clade</taxon>
        <taxon>Panicoideae</taxon>
        <taxon>Panicodae</taxon>
        <taxon>Paniceae</taxon>
        <taxon>Cenchrinae</taxon>
        <taxon>Setaria</taxon>
    </lineage>
</organism>
<evidence type="ECO:0000313" key="2">
    <source>
        <dbReference type="Proteomes" id="UP000298652"/>
    </source>
</evidence>
<dbReference type="EMBL" id="CM016554">
    <property type="protein sequence ID" value="TKW27440.1"/>
    <property type="molecule type" value="Genomic_DNA"/>
</dbReference>
<gene>
    <name evidence="1" type="ORF">SEVIR_3G256800v2</name>
</gene>
<dbReference type="AlphaFoldDB" id="A0A4U6VD75"/>
<dbReference type="Gramene" id="TKW27440">
    <property type="protein sequence ID" value="TKW27440"/>
    <property type="gene ID" value="SEVIR_3G256800v2"/>
</dbReference>
<name>A0A4U6VD75_SETVI</name>
<keyword evidence="2" id="KW-1185">Reference proteome</keyword>
<protein>
    <submittedName>
        <fullName evidence="1">Uncharacterized protein</fullName>
    </submittedName>
</protein>
<evidence type="ECO:0000313" key="1">
    <source>
        <dbReference type="EMBL" id="TKW27440.1"/>
    </source>
</evidence>
<reference evidence="1" key="1">
    <citation type="submission" date="2019-03" db="EMBL/GenBank/DDBJ databases">
        <title>WGS assembly of Setaria viridis.</title>
        <authorList>
            <person name="Huang P."/>
            <person name="Jenkins J."/>
            <person name="Grimwood J."/>
            <person name="Barry K."/>
            <person name="Healey A."/>
            <person name="Mamidi S."/>
            <person name="Sreedasyam A."/>
            <person name="Shu S."/>
            <person name="Feldman M."/>
            <person name="Wu J."/>
            <person name="Yu Y."/>
            <person name="Chen C."/>
            <person name="Johnson J."/>
            <person name="Rokhsar D."/>
            <person name="Baxter I."/>
            <person name="Schmutz J."/>
            <person name="Brutnell T."/>
            <person name="Kellogg E."/>
        </authorList>
    </citation>
    <scope>NUCLEOTIDE SEQUENCE [LARGE SCALE GENOMIC DNA]</scope>
</reference>
<proteinExistence type="predicted"/>